<dbReference type="AlphaFoldDB" id="A0A0P0JGD6"/>
<name>A0A0P0JGD6_BLAVI</name>
<accession>A0A0P0JGD6</accession>
<evidence type="ECO:0000313" key="2">
    <source>
        <dbReference type="Proteomes" id="UP000065734"/>
    </source>
</evidence>
<protein>
    <submittedName>
        <fullName evidence="1">Uncharacterized protein</fullName>
    </submittedName>
</protein>
<reference evidence="2" key="1">
    <citation type="journal article" date="2016" name="Genome Announc.">
        <title>Revised genome sequence of the purple photosynthetic bacterium Blastochloris viridis.</title>
        <authorList>
            <person name="Liu L.N."/>
            <person name="Faulkner M."/>
            <person name="Liu X."/>
            <person name="Huang F."/>
            <person name="Darby A.C."/>
            <person name="Hall N."/>
        </authorList>
    </citation>
    <scope>NUCLEOTIDE SEQUENCE [LARGE SCALE GENOMIC DNA]</scope>
    <source>
        <strain evidence="2">ATCC 19567 / DSM 133 / F</strain>
    </source>
</reference>
<dbReference type="KEGG" id="bvr:BVIR_329"/>
<dbReference type="Proteomes" id="UP000065734">
    <property type="component" value="Chromosome I"/>
</dbReference>
<sequence length="237" mass="25326">MTAHIPHVNRAPIQDETLRLLPLAITTEDEARGCVAGITAHGAWIRPSPIPATWADDPGGPFRYRRWTRVAVAAHPGAARPEDRLLAGAPAPDGAVAAADFRALLTAVCADDVTTALAAPRSAGLVRARLLDLYARRHTRGRTFLRLVFDDDVGERFDWIVPETATRQACAPHIGDGTLDRGFAAAWLGERAEGEVFLALGLTLPTSREGRFAGCQPLVVGIHHLVRPASPRPGAGP</sequence>
<keyword evidence="2" id="KW-1185">Reference proteome</keyword>
<gene>
    <name evidence="1" type="ORF">BVIRIDIS_30960</name>
</gene>
<evidence type="ECO:0000313" key="1">
    <source>
        <dbReference type="EMBL" id="CUU44050.1"/>
    </source>
</evidence>
<proteinExistence type="predicted"/>
<dbReference type="RefSeq" id="WP_055036141.1">
    <property type="nucleotide sequence ID" value="NZ_AP014854.2"/>
</dbReference>
<dbReference type="EMBL" id="LN907867">
    <property type="protein sequence ID" value="CUU44050.1"/>
    <property type="molecule type" value="Genomic_DNA"/>
</dbReference>
<dbReference type="OrthoDB" id="7595944at2"/>
<dbReference type="STRING" id="1079.BVIR_329"/>
<organism evidence="1 2">
    <name type="scientific">Blastochloris viridis</name>
    <name type="common">Rhodopseudomonas viridis</name>
    <dbReference type="NCBI Taxonomy" id="1079"/>
    <lineage>
        <taxon>Bacteria</taxon>
        <taxon>Pseudomonadati</taxon>
        <taxon>Pseudomonadota</taxon>
        <taxon>Alphaproteobacteria</taxon>
        <taxon>Hyphomicrobiales</taxon>
        <taxon>Blastochloridaceae</taxon>
        <taxon>Blastochloris</taxon>
    </lineage>
</organism>